<dbReference type="Proteomes" id="UP000187455">
    <property type="component" value="Unassembled WGS sequence"/>
</dbReference>
<evidence type="ECO:0000313" key="2">
    <source>
        <dbReference type="Proteomes" id="UP000187455"/>
    </source>
</evidence>
<proteinExistence type="predicted"/>
<name>A0A1R0H280_9FUNG</name>
<keyword evidence="2" id="KW-1185">Reference proteome</keyword>
<sequence length="82" mass="9370">MISLSRSAFKSVIFPNLKEAGTLYMDANDNLENVRCGVLRHLSSLLFMNNRKMFCDKVEIPNLDHPKGVYCNDTYKLVSLND</sequence>
<comment type="caution">
    <text evidence="1">The sequence shown here is derived from an EMBL/GenBank/DDBJ whole genome shotgun (WGS) entry which is preliminary data.</text>
</comment>
<dbReference type="AlphaFoldDB" id="A0A1R0H280"/>
<organism evidence="1 2">
    <name type="scientific">Smittium mucronatum</name>
    <dbReference type="NCBI Taxonomy" id="133383"/>
    <lineage>
        <taxon>Eukaryota</taxon>
        <taxon>Fungi</taxon>
        <taxon>Fungi incertae sedis</taxon>
        <taxon>Zoopagomycota</taxon>
        <taxon>Kickxellomycotina</taxon>
        <taxon>Harpellomycetes</taxon>
        <taxon>Harpellales</taxon>
        <taxon>Legeriomycetaceae</taxon>
        <taxon>Smittium</taxon>
    </lineage>
</organism>
<gene>
    <name evidence="1" type="ORF">AYI68_g2606</name>
</gene>
<reference evidence="1 2" key="1">
    <citation type="journal article" date="2016" name="Mol. Biol. Evol.">
        <title>Genome-Wide Survey of Gut Fungi (Harpellales) Reveals the First Horizontally Transferred Ubiquitin Gene from a Mosquito Host.</title>
        <authorList>
            <person name="Wang Y."/>
            <person name="White M.M."/>
            <person name="Kvist S."/>
            <person name="Moncalvo J.M."/>
        </authorList>
    </citation>
    <scope>NUCLEOTIDE SEQUENCE [LARGE SCALE GENOMIC DNA]</scope>
    <source>
        <strain evidence="1 2">ALG-7-W6</strain>
    </source>
</reference>
<accession>A0A1R0H280</accession>
<dbReference type="EMBL" id="LSSL01000991">
    <property type="protein sequence ID" value="OLY83255.1"/>
    <property type="molecule type" value="Genomic_DNA"/>
</dbReference>
<protein>
    <submittedName>
        <fullName evidence="1">Uncharacterized protein</fullName>
    </submittedName>
</protein>
<evidence type="ECO:0000313" key="1">
    <source>
        <dbReference type="EMBL" id="OLY83255.1"/>
    </source>
</evidence>